<evidence type="ECO:0000313" key="3">
    <source>
        <dbReference type="Proteomes" id="UP000221165"/>
    </source>
</evidence>
<feature type="compositionally biased region" description="Basic residues" evidence="1">
    <location>
        <begin position="85"/>
        <end position="97"/>
    </location>
</feature>
<feature type="region of interest" description="Disordered" evidence="1">
    <location>
        <begin position="834"/>
        <end position="856"/>
    </location>
</feature>
<accession>A0A2C6KJK2</accession>
<feature type="region of interest" description="Disordered" evidence="1">
    <location>
        <begin position="656"/>
        <end position="725"/>
    </location>
</feature>
<feature type="compositionally biased region" description="Polar residues" evidence="1">
    <location>
        <begin position="59"/>
        <end position="79"/>
    </location>
</feature>
<protein>
    <submittedName>
        <fullName evidence="2">Uncharacterized protein</fullName>
    </submittedName>
</protein>
<feature type="region of interest" description="Disordered" evidence="1">
    <location>
        <begin position="41"/>
        <end position="129"/>
    </location>
</feature>
<gene>
    <name evidence="2" type="ORF">CSUI_001913</name>
</gene>
<feature type="region of interest" description="Disordered" evidence="1">
    <location>
        <begin position="325"/>
        <end position="351"/>
    </location>
</feature>
<dbReference type="Proteomes" id="UP000221165">
    <property type="component" value="Unassembled WGS sequence"/>
</dbReference>
<sequence length="856" mass="92157">MKGCFAPGGFCGCCCELCQPVRCVIDQHEVEIIPATYRSSSSVTSSERTYRSIQEMASHRSQSGDPPTSRSTAVSSNVEHFSGSSRRRAGGGRHTSSRLRSSQREGGSVGPFNGTSISSPSRGLKSLSSSKNRPFFFEHTTKHGLSPPPSSCELYSGYSGSEGFDEARPKWMVSSRSDATWRSTRGTDLCRKNSADHVCGGGRTQDLSPSTDLRLRDVAPEAIMCIEKGTPLALAQNKSASVKERDESFFVQGTLSGSYSSGTSETTSVDSIAASIVSCRSRSPWQDLVAGVRRSARVSSSRLNHGSLSEADTCLSPSPLRSLHSRCSNSPVNSASPRIPVPRADSSISSDAVGNVPCEDVSLKRSFSQTRLRLTSFSDEVTAASCSTRACNLTTGSASVAQPGSVLEEKIEGHEGELVRDLRGHKSDLGASCAYRRTRAGNSKTNRLARVERQQHALQMTEDQQRVLHLLANQQRLDPDKARLLAEVPDEEHGQNRARRLVRASGLGEHRLEMGALADAAGLGESLGRRYHIPHAAFAGWPDDCRRQSVISSSSGSSLPPSEGPFYSRARRSQAMNLVQGDCYSCSGEVDSLSFSEPAVLCSCSSTSHACRAWYPSEARNADRRRCALGPSALAPPPVRQLPSCPAVELATRSRHSPWYSERSRGEDFSPRVRSKRERTIWRNSVPEWGGNQPRRSDPEGSPSRGRGEDSDLGGTVGQENGLGLEERLERSLALSRRLRAQAKKVLSERGKKVESRSGLWNCERESRGAAVGRGPSRVAQGTDLSVAAGSLNGTPQSLVSDSGTTTASQATVCVSRGARLVFWHRKVTAVRASDSHCPPSAPSLVLAEGSPLGHE</sequence>
<feature type="compositionally biased region" description="Basic and acidic residues" evidence="1">
    <location>
        <begin position="662"/>
        <end position="671"/>
    </location>
</feature>
<dbReference type="VEuPathDB" id="ToxoDB:CSUI_001913"/>
<dbReference type="OrthoDB" id="331455at2759"/>
<feature type="compositionally biased region" description="Low complexity" evidence="1">
    <location>
        <begin position="116"/>
        <end position="129"/>
    </location>
</feature>
<dbReference type="AlphaFoldDB" id="A0A2C6KJK2"/>
<keyword evidence="3" id="KW-1185">Reference proteome</keyword>
<dbReference type="EMBL" id="MIGC01000792">
    <property type="protein sequence ID" value="PHJ24231.1"/>
    <property type="molecule type" value="Genomic_DNA"/>
</dbReference>
<reference evidence="2 3" key="1">
    <citation type="journal article" date="2017" name="Int. J. Parasitol.">
        <title>The genome of the protozoan parasite Cystoisospora suis and a reverse vaccinology approach to identify vaccine candidates.</title>
        <authorList>
            <person name="Palmieri N."/>
            <person name="Shrestha A."/>
            <person name="Ruttkowski B."/>
            <person name="Beck T."/>
            <person name="Vogl C."/>
            <person name="Tomley F."/>
            <person name="Blake D.P."/>
            <person name="Joachim A."/>
        </authorList>
    </citation>
    <scope>NUCLEOTIDE SEQUENCE [LARGE SCALE GENOMIC DNA]</scope>
    <source>
        <strain evidence="2 3">Wien I</strain>
    </source>
</reference>
<name>A0A2C6KJK2_9APIC</name>
<evidence type="ECO:0000313" key="2">
    <source>
        <dbReference type="EMBL" id="PHJ24231.1"/>
    </source>
</evidence>
<organism evidence="2 3">
    <name type="scientific">Cystoisospora suis</name>
    <dbReference type="NCBI Taxonomy" id="483139"/>
    <lineage>
        <taxon>Eukaryota</taxon>
        <taxon>Sar</taxon>
        <taxon>Alveolata</taxon>
        <taxon>Apicomplexa</taxon>
        <taxon>Conoidasida</taxon>
        <taxon>Coccidia</taxon>
        <taxon>Eucoccidiorida</taxon>
        <taxon>Eimeriorina</taxon>
        <taxon>Sarcocystidae</taxon>
        <taxon>Cystoisospora</taxon>
    </lineage>
</organism>
<dbReference type="RefSeq" id="XP_067925904.1">
    <property type="nucleotide sequence ID" value="XM_068062116.1"/>
</dbReference>
<dbReference type="GeneID" id="94425327"/>
<evidence type="ECO:0000256" key="1">
    <source>
        <dbReference type="SAM" id="MobiDB-lite"/>
    </source>
</evidence>
<comment type="caution">
    <text evidence="2">The sequence shown here is derived from an EMBL/GenBank/DDBJ whole genome shotgun (WGS) entry which is preliminary data.</text>
</comment>
<proteinExistence type="predicted"/>